<feature type="transmembrane region" description="Helical" evidence="7">
    <location>
        <begin position="111"/>
        <end position="130"/>
    </location>
</feature>
<dbReference type="GO" id="GO:0016780">
    <property type="term" value="F:phosphotransferase activity, for other substituted phosphate groups"/>
    <property type="evidence" value="ECO:0007669"/>
    <property type="project" value="TreeGrafter"/>
</dbReference>
<evidence type="ECO:0000256" key="2">
    <source>
        <dbReference type="ARBA" id="ARBA00006464"/>
    </source>
</evidence>
<dbReference type="InterPro" id="IPR003362">
    <property type="entry name" value="Bact_transf"/>
</dbReference>
<dbReference type="Proteomes" id="UP000264036">
    <property type="component" value="Unassembled WGS sequence"/>
</dbReference>
<evidence type="ECO:0000256" key="6">
    <source>
        <dbReference type="ARBA" id="ARBA00023136"/>
    </source>
</evidence>
<comment type="caution">
    <text evidence="9">The sequence shown here is derived from an EMBL/GenBank/DDBJ whole genome shotgun (WGS) entry which is preliminary data.</text>
</comment>
<feature type="transmembrane region" description="Helical" evidence="7">
    <location>
        <begin position="83"/>
        <end position="105"/>
    </location>
</feature>
<sequence>MSIQPARRFNKLHEKILLSSLFSFFLGWLIIVAAPFVAHVGLRGFEFIDRGQYNAFILINVSFIICFLWNNRFAGRYPGSRPIFLLGPQILTVYILGILSTFLLQGQASRIIIITSGIAAFLWLHIEYILTYKYRITKLAILDQPTTRELLKLPDVDARAVTIGTFSGTRYDAVVADFKTITPDQQRFLTKCTLERIPVYNAEQVFESITGRVRIRHMSENNIGSLLPSRTYEQLKIIFDLLVILISLPIWLPVVLITAALVKLESPGPAFYTQVRIGQGNKPFTIYKIRSMRFDIAAPERFAGEDDPRITRIGAVIRKLRIDELPQFLNILKLQMSLIGPRPEQPSFVEQFNEKIPFYSYRHVVKPGITGWAQVRYGYAANTDETQIKIEHDFYYIKHCSLIFDFYIALLTLRTMITGFGAR</sequence>
<keyword evidence="4 7" id="KW-0812">Transmembrane</keyword>
<dbReference type="Pfam" id="PF02397">
    <property type="entry name" value="Bac_transf"/>
    <property type="match status" value="1"/>
</dbReference>
<gene>
    <name evidence="9" type="ORF">DD666_07660</name>
</gene>
<dbReference type="InterPro" id="IPR017475">
    <property type="entry name" value="EPS_sugar_tfrase"/>
</dbReference>
<keyword evidence="3 9" id="KW-0808">Transferase</keyword>
<dbReference type="EMBL" id="DOEK01000018">
    <property type="protein sequence ID" value="HBP29277.1"/>
    <property type="molecule type" value="Genomic_DNA"/>
</dbReference>
<evidence type="ECO:0000256" key="3">
    <source>
        <dbReference type="ARBA" id="ARBA00022679"/>
    </source>
</evidence>
<evidence type="ECO:0000313" key="9">
    <source>
        <dbReference type="EMBL" id="HBP29277.1"/>
    </source>
</evidence>
<protein>
    <submittedName>
        <fullName evidence="9">Glycosyl transferase</fullName>
    </submittedName>
</protein>
<dbReference type="AlphaFoldDB" id="A0A356LE73"/>
<feature type="transmembrane region" description="Helical" evidence="7">
    <location>
        <begin position="237"/>
        <end position="262"/>
    </location>
</feature>
<evidence type="ECO:0000256" key="4">
    <source>
        <dbReference type="ARBA" id="ARBA00022692"/>
    </source>
</evidence>
<accession>A0A356LE73</accession>
<keyword evidence="6 7" id="KW-0472">Membrane</keyword>
<evidence type="ECO:0000256" key="7">
    <source>
        <dbReference type="SAM" id="Phobius"/>
    </source>
</evidence>
<comment type="subcellular location">
    <subcellularLocation>
        <location evidence="1">Membrane</location>
        <topology evidence="1">Multi-pass membrane protein</topology>
    </subcellularLocation>
</comment>
<feature type="transmembrane region" description="Helical" evidence="7">
    <location>
        <begin position="21"/>
        <end position="41"/>
    </location>
</feature>
<dbReference type="PANTHER" id="PTHR30576">
    <property type="entry name" value="COLANIC BIOSYNTHESIS UDP-GLUCOSE LIPID CARRIER TRANSFERASE"/>
    <property type="match status" value="1"/>
</dbReference>
<dbReference type="PANTHER" id="PTHR30576:SF0">
    <property type="entry name" value="UNDECAPRENYL-PHOSPHATE N-ACETYLGALACTOSAMINYL 1-PHOSPHATE TRANSFERASE-RELATED"/>
    <property type="match status" value="1"/>
</dbReference>
<comment type="similarity">
    <text evidence="2">Belongs to the bacterial sugar transferase family.</text>
</comment>
<evidence type="ECO:0000313" key="10">
    <source>
        <dbReference type="Proteomes" id="UP000264036"/>
    </source>
</evidence>
<name>A0A356LE73_9BURK</name>
<keyword evidence="5 7" id="KW-1133">Transmembrane helix</keyword>
<feature type="transmembrane region" description="Helical" evidence="7">
    <location>
        <begin position="53"/>
        <end position="71"/>
    </location>
</feature>
<dbReference type="GO" id="GO:0016020">
    <property type="term" value="C:membrane"/>
    <property type="evidence" value="ECO:0007669"/>
    <property type="project" value="UniProtKB-SubCell"/>
</dbReference>
<evidence type="ECO:0000256" key="5">
    <source>
        <dbReference type="ARBA" id="ARBA00022989"/>
    </source>
</evidence>
<evidence type="ECO:0000256" key="1">
    <source>
        <dbReference type="ARBA" id="ARBA00004141"/>
    </source>
</evidence>
<proteinExistence type="inferred from homology"/>
<feature type="domain" description="Bacterial sugar transferase" evidence="8">
    <location>
        <begin position="236"/>
        <end position="417"/>
    </location>
</feature>
<reference evidence="9 10" key="1">
    <citation type="journal article" date="2018" name="Nat. Biotechnol.">
        <title>A standardized bacterial taxonomy based on genome phylogeny substantially revises the tree of life.</title>
        <authorList>
            <person name="Parks D.H."/>
            <person name="Chuvochina M."/>
            <person name="Waite D.W."/>
            <person name="Rinke C."/>
            <person name="Skarshewski A."/>
            <person name="Chaumeil P.A."/>
            <person name="Hugenholtz P."/>
        </authorList>
    </citation>
    <scope>NUCLEOTIDE SEQUENCE [LARGE SCALE GENOMIC DNA]</scope>
    <source>
        <strain evidence="9">UBA10707</strain>
    </source>
</reference>
<organism evidence="9 10">
    <name type="scientific">Advenella kashmirensis</name>
    <dbReference type="NCBI Taxonomy" id="310575"/>
    <lineage>
        <taxon>Bacteria</taxon>
        <taxon>Pseudomonadati</taxon>
        <taxon>Pseudomonadota</taxon>
        <taxon>Betaproteobacteria</taxon>
        <taxon>Burkholderiales</taxon>
        <taxon>Alcaligenaceae</taxon>
    </lineage>
</organism>
<evidence type="ECO:0000259" key="8">
    <source>
        <dbReference type="Pfam" id="PF02397"/>
    </source>
</evidence>
<dbReference type="NCBIfam" id="TIGR03025">
    <property type="entry name" value="EPS_sugtrans"/>
    <property type="match status" value="1"/>
</dbReference>